<dbReference type="GO" id="GO:0005576">
    <property type="term" value="C:extracellular region"/>
    <property type="evidence" value="ECO:0007669"/>
    <property type="project" value="UniProtKB-SubCell"/>
</dbReference>
<dbReference type="PANTHER" id="PTHR10339">
    <property type="entry name" value="ADP-RIBOSYLTRANSFERASE"/>
    <property type="match status" value="1"/>
</dbReference>
<evidence type="ECO:0000256" key="1">
    <source>
        <dbReference type="ARBA" id="ARBA00004613"/>
    </source>
</evidence>
<dbReference type="Proteomes" id="UP000677228">
    <property type="component" value="Unassembled WGS sequence"/>
</dbReference>
<keyword evidence="3" id="KW-0964">Secreted</keyword>
<keyword evidence="15" id="KW-1185">Reference proteome</keyword>
<keyword evidence="4" id="KW-0800">Toxin</keyword>
<keyword evidence="10" id="KW-0521">NADP</keyword>
<comment type="similarity">
    <text evidence="2 10">Belongs to the Arg-specific ADP-ribosyltransferase family.</text>
</comment>
<evidence type="ECO:0000313" key="12">
    <source>
        <dbReference type="EMBL" id="CAF1609225.1"/>
    </source>
</evidence>
<proteinExistence type="inferred from homology"/>
<evidence type="ECO:0000256" key="9">
    <source>
        <dbReference type="ARBA" id="ARBA00047597"/>
    </source>
</evidence>
<evidence type="ECO:0000256" key="3">
    <source>
        <dbReference type="ARBA" id="ARBA00022525"/>
    </source>
</evidence>
<dbReference type="AlphaFoldDB" id="A0A814U9T6"/>
<dbReference type="GO" id="GO:0090729">
    <property type="term" value="F:toxin activity"/>
    <property type="evidence" value="ECO:0007669"/>
    <property type="project" value="UniProtKB-KW"/>
</dbReference>
<dbReference type="InterPro" id="IPR050999">
    <property type="entry name" value="ADP-ribosyltransferase_ARG"/>
</dbReference>
<dbReference type="Proteomes" id="UP000682733">
    <property type="component" value="Unassembled WGS sequence"/>
</dbReference>
<name>A0A814U9T6_9BILA</name>
<protein>
    <recommendedName>
        <fullName evidence="10">NAD(P)(+)--arginine ADP-ribosyltransferase</fullName>
        <ecNumber evidence="10">2.4.2.31</ecNumber>
    </recommendedName>
    <alternativeName>
        <fullName evidence="10">Mono(ADP-ribosyl)transferase</fullName>
    </alternativeName>
</protein>
<comment type="catalytic activity">
    <reaction evidence="9 10">
        <text>L-arginyl-[protein] + NAD(+) = N(omega)-(ADP-D-ribosyl)-L-arginyl-[protein] + nicotinamide + H(+)</text>
        <dbReference type="Rhea" id="RHEA:19149"/>
        <dbReference type="Rhea" id="RHEA-COMP:10532"/>
        <dbReference type="Rhea" id="RHEA-COMP:15087"/>
        <dbReference type="ChEBI" id="CHEBI:15378"/>
        <dbReference type="ChEBI" id="CHEBI:17154"/>
        <dbReference type="ChEBI" id="CHEBI:29965"/>
        <dbReference type="ChEBI" id="CHEBI:57540"/>
        <dbReference type="ChEBI" id="CHEBI:142554"/>
        <dbReference type="EC" id="2.4.2.31"/>
    </reaction>
</comment>
<dbReference type="Proteomes" id="UP000663829">
    <property type="component" value="Unassembled WGS sequence"/>
</dbReference>
<dbReference type="GO" id="GO:0016779">
    <property type="term" value="F:nucleotidyltransferase activity"/>
    <property type="evidence" value="ECO:0007669"/>
    <property type="project" value="UniProtKB-KW"/>
</dbReference>
<sequence length="287" mass="31917">MASRFFDIVPIALQSSSNLDYIHSPLVSLETAVQPVAHLIDNLSLNVNKAKQVWSILTPENGLTTDEAAAIHLYTTETNSYRSIYRRLNEALRLNISSYILVWHLYLKLLRTGLEKIPSRKTTVWRGVRKDLSHQLYKGKRFTWLSVTSCSGSVNQIKNFLRGKGTIFTIDSVNGKPISSYSQFKSEDEVILLPGTELVTVADPLDVNGVWIIHLRELAKTSNAYLKTTVLPLVQSAKSHKSAAPSPSPHHVLKFLILSKTPPGTPFGNSITLPKITTKTSNVKNVT</sequence>
<organism evidence="11 15">
    <name type="scientific">Didymodactylos carnosus</name>
    <dbReference type="NCBI Taxonomy" id="1234261"/>
    <lineage>
        <taxon>Eukaryota</taxon>
        <taxon>Metazoa</taxon>
        <taxon>Spiralia</taxon>
        <taxon>Gnathifera</taxon>
        <taxon>Rotifera</taxon>
        <taxon>Eurotatoria</taxon>
        <taxon>Bdelloidea</taxon>
        <taxon>Philodinida</taxon>
        <taxon>Philodinidae</taxon>
        <taxon>Didymodactylos</taxon>
    </lineage>
</organism>
<keyword evidence="7" id="KW-0548">Nucleotidyltransferase</keyword>
<keyword evidence="8" id="KW-0843">Virulence</keyword>
<dbReference type="InterPro" id="IPR000768">
    <property type="entry name" value="ART"/>
</dbReference>
<evidence type="ECO:0000313" key="13">
    <source>
        <dbReference type="EMBL" id="CAF3936289.1"/>
    </source>
</evidence>
<evidence type="ECO:0000313" key="15">
    <source>
        <dbReference type="Proteomes" id="UP000663829"/>
    </source>
</evidence>
<evidence type="ECO:0000256" key="8">
    <source>
        <dbReference type="ARBA" id="ARBA00023026"/>
    </source>
</evidence>
<keyword evidence="6 10" id="KW-0808">Transferase</keyword>
<gene>
    <name evidence="11" type="ORF">GPM918_LOCUS22255</name>
    <name evidence="12" type="ORF">OVA965_LOCUS42566</name>
    <name evidence="13" type="ORF">SRO942_LOCUS22254</name>
    <name evidence="14" type="ORF">TMI583_LOCUS44518</name>
</gene>
<dbReference type="GO" id="GO:0003950">
    <property type="term" value="F:NAD+ poly-ADP-ribosyltransferase activity"/>
    <property type="evidence" value="ECO:0007669"/>
    <property type="project" value="TreeGrafter"/>
</dbReference>
<dbReference type="EC" id="2.4.2.31" evidence="10"/>
<evidence type="ECO:0000256" key="7">
    <source>
        <dbReference type="ARBA" id="ARBA00022695"/>
    </source>
</evidence>
<dbReference type="EMBL" id="CAJNOQ010007563">
    <property type="protein sequence ID" value="CAF1172360.1"/>
    <property type="molecule type" value="Genomic_DNA"/>
</dbReference>
<evidence type="ECO:0000256" key="4">
    <source>
        <dbReference type="ARBA" id="ARBA00022656"/>
    </source>
</evidence>
<evidence type="ECO:0000313" key="14">
    <source>
        <dbReference type="EMBL" id="CAF4422476.1"/>
    </source>
</evidence>
<keyword evidence="5 10" id="KW-0328">Glycosyltransferase</keyword>
<dbReference type="Gene3D" id="3.90.176.10">
    <property type="entry name" value="Toxin ADP-ribosyltransferase, Chain A, domain 1"/>
    <property type="match status" value="1"/>
</dbReference>
<dbReference type="GO" id="GO:0106274">
    <property type="term" value="F:NAD+-protein-arginine ADP-ribosyltransferase activity"/>
    <property type="evidence" value="ECO:0007669"/>
    <property type="project" value="UniProtKB-EC"/>
</dbReference>
<evidence type="ECO:0000256" key="2">
    <source>
        <dbReference type="ARBA" id="ARBA00009558"/>
    </source>
</evidence>
<dbReference type="Proteomes" id="UP000681722">
    <property type="component" value="Unassembled WGS sequence"/>
</dbReference>
<evidence type="ECO:0000256" key="10">
    <source>
        <dbReference type="RuleBase" id="RU361228"/>
    </source>
</evidence>
<keyword evidence="10" id="KW-0520">NAD</keyword>
<comment type="subcellular location">
    <subcellularLocation>
        <location evidence="1">Secreted</location>
    </subcellularLocation>
</comment>
<dbReference type="Pfam" id="PF01129">
    <property type="entry name" value="ART"/>
    <property type="match status" value="1"/>
</dbReference>
<evidence type="ECO:0000256" key="5">
    <source>
        <dbReference type="ARBA" id="ARBA00022676"/>
    </source>
</evidence>
<dbReference type="OrthoDB" id="423533at2759"/>
<reference evidence="11" key="1">
    <citation type="submission" date="2021-02" db="EMBL/GenBank/DDBJ databases">
        <authorList>
            <person name="Nowell W R."/>
        </authorList>
    </citation>
    <scope>NUCLEOTIDE SEQUENCE</scope>
</reference>
<accession>A0A814U9T6</accession>
<evidence type="ECO:0000313" key="11">
    <source>
        <dbReference type="EMBL" id="CAF1172360.1"/>
    </source>
</evidence>
<dbReference type="EMBL" id="CAJOBA010076942">
    <property type="protein sequence ID" value="CAF4422476.1"/>
    <property type="molecule type" value="Genomic_DNA"/>
</dbReference>
<dbReference type="EMBL" id="CAJOBC010007564">
    <property type="protein sequence ID" value="CAF3936289.1"/>
    <property type="molecule type" value="Genomic_DNA"/>
</dbReference>
<comment type="caution">
    <text evidence="11">The sequence shown here is derived from an EMBL/GenBank/DDBJ whole genome shotgun (WGS) entry which is preliminary data.</text>
</comment>
<dbReference type="PANTHER" id="PTHR10339:SF25">
    <property type="entry name" value="SECRETED EXOENZYME S"/>
    <property type="match status" value="1"/>
</dbReference>
<dbReference type="PROSITE" id="PS51996">
    <property type="entry name" value="TR_MART"/>
    <property type="match status" value="1"/>
</dbReference>
<dbReference type="EMBL" id="CAJNOK010052757">
    <property type="protein sequence ID" value="CAF1609225.1"/>
    <property type="molecule type" value="Genomic_DNA"/>
</dbReference>
<dbReference type="SUPFAM" id="SSF56399">
    <property type="entry name" value="ADP-ribosylation"/>
    <property type="match status" value="1"/>
</dbReference>
<evidence type="ECO:0000256" key="6">
    <source>
        <dbReference type="ARBA" id="ARBA00022679"/>
    </source>
</evidence>